<accession>A0ABR3GI48</accession>
<dbReference type="InterPro" id="IPR051414">
    <property type="entry name" value="Adenylate-forming_Reductase"/>
</dbReference>
<dbReference type="InterPro" id="IPR036291">
    <property type="entry name" value="NAD(P)-bd_dom_sf"/>
</dbReference>
<dbReference type="PROSITE" id="PS50075">
    <property type="entry name" value="CARRIER"/>
    <property type="match status" value="1"/>
</dbReference>
<sequence>MAPSKIESSVEPKQPKPLNIDQILRTQALRIPNEPYISYSKSGTAYEEYSFSQINTFAYRAAKKYSKHNMPRLKSSSPLHVVAVLGVSNLDYLVSMFAVSKLGWTILFLSTRISDAAYVHLLSKTNCSDIIIQSGFEKTIERVKGGLPFPLKVSFMAESDVYDPEELRNERVPVEDTAFDQGLDHALESDNPAWIIHSSGSTGLPKPVSISHKAGLNSAQVSSEYSMTSMITIPLFHAYGVMVVTGSLARGTKVTVFNPNIPLTGPNMVEAMNATNPEQLYAVPYTLKLLAEAPHGIEALSRCNRVTSAGSSLSDDIGDKLVSGGVNIISFYGSTEMGACMWSNGIRHEWNYLHVIPAFRPYAQWEPFIDGIYELVGKSGWPSKSFSNRPDGSYATKDLWAQHPTDPNKWKYYGRRDDILVLSNGEKANPVTFELHVRENPYVNEVAVCGSQRAHLGMLVIPSEKAAGMGHDEIIEKMWKSVEEENDQMPAYARISKEMIAILPVGQEFPKTDKGTTIRAAFYAKFADRIEQLYQDFEVQNTHNGLELSEVELKEFIKKELVEVLTLDNPSELQDETDFFSLGLDSLGATQIRGKIIREIKTGGKVGQNIVFEQPTLAKLAGYLYRLRTGEKEAVDSQIDLLKALIEKYSNFPQHVPGKSNPDGDYIIVTGATGSLGASIVSQLVARDSVKKVYCLVRATSLENATQRTTQALQEHHFHDTLSQEQLAKISSFPCNLSSETLGLSPEVYEELLENVNIIIHSAWSVNFNMDVSSFEQQHIRGAYNLMSLCLKSHRSAPASFNFTSSISAVLATKSPVISETEPAPLGNALPMGYAQSKLVTEKLCAAAAKKTTMAAHVLRVGQVVGDTANGCWNATEAVPLTIQSALTIGCLPRPINDETLSWLPADVVAKTCIDLSFVSATDAPRDAVFNICNPRLISWNNDILPALKAGGLKFDEVMPTEWLARLKASNQDPKANPPVKLLEYFEARYSKDTVNNMPHFKTEEASKYSKALEECKVVDENLVGKFLKFWRETAW</sequence>
<protein>
    <recommendedName>
        <fullName evidence="3">Carrier domain-containing protein</fullName>
    </recommendedName>
</protein>
<feature type="domain" description="Carrier" evidence="3">
    <location>
        <begin position="551"/>
        <end position="628"/>
    </location>
</feature>
<dbReference type="PROSITE" id="PS00455">
    <property type="entry name" value="AMP_BINDING"/>
    <property type="match status" value="1"/>
</dbReference>
<dbReference type="SMART" id="SM00823">
    <property type="entry name" value="PKS_PP"/>
    <property type="match status" value="1"/>
</dbReference>
<evidence type="ECO:0000256" key="1">
    <source>
        <dbReference type="ARBA" id="ARBA00022450"/>
    </source>
</evidence>
<dbReference type="Gene3D" id="3.40.50.720">
    <property type="entry name" value="NAD(P)-binding Rossmann-like Domain"/>
    <property type="match status" value="1"/>
</dbReference>
<dbReference type="EMBL" id="JBBBZM010000067">
    <property type="protein sequence ID" value="KAL0635538.1"/>
    <property type="molecule type" value="Genomic_DNA"/>
</dbReference>
<keyword evidence="1" id="KW-0596">Phosphopantetheine</keyword>
<reference evidence="4 5" key="1">
    <citation type="submission" date="2024-02" db="EMBL/GenBank/DDBJ databases">
        <title>Discinaceae phylogenomics.</title>
        <authorList>
            <person name="Dirks A.C."/>
            <person name="James T.Y."/>
        </authorList>
    </citation>
    <scope>NUCLEOTIDE SEQUENCE [LARGE SCALE GENOMIC DNA]</scope>
    <source>
        <strain evidence="4 5">ACD0624</strain>
    </source>
</reference>
<evidence type="ECO:0000313" key="5">
    <source>
        <dbReference type="Proteomes" id="UP001447188"/>
    </source>
</evidence>
<dbReference type="InterPro" id="IPR042099">
    <property type="entry name" value="ANL_N_sf"/>
</dbReference>
<keyword evidence="2" id="KW-0597">Phosphoprotein</keyword>
<dbReference type="InterPro" id="IPR013120">
    <property type="entry name" value="FAR_NAD-bd"/>
</dbReference>
<evidence type="ECO:0000256" key="2">
    <source>
        <dbReference type="ARBA" id="ARBA00022553"/>
    </source>
</evidence>
<dbReference type="SUPFAM" id="SSF47336">
    <property type="entry name" value="ACP-like"/>
    <property type="match status" value="1"/>
</dbReference>
<dbReference type="InterPro" id="IPR009081">
    <property type="entry name" value="PP-bd_ACP"/>
</dbReference>
<dbReference type="InterPro" id="IPR006162">
    <property type="entry name" value="Ppantetheine_attach_site"/>
</dbReference>
<evidence type="ECO:0000259" key="3">
    <source>
        <dbReference type="PROSITE" id="PS50075"/>
    </source>
</evidence>
<name>A0ABR3GI48_9PEZI</name>
<dbReference type="InterPro" id="IPR036736">
    <property type="entry name" value="ACP-like_sf"/>
</dbReference>
<dbReference type="SUPFAM" id="SSF56801">
    <property type="entry name" value="Acetyl-CoA synthetase-like"/>
    <property type="match status" value="1"/>
</dbReference>
<gene>
    <name evidence="4" type="ORF">Q9L58_005469</name>
</gene>
<dbReference type="InterPro" id="IPR020806">
    <property type="entry name" value="PKS_PP-bd"/>
</dbReference>
<dbReference type="Pfam" id="PF23562">
    <property type="entry name" value="AMP-binding_C_3"/>
    <property type="match status" value="1"/>
</dbReference>
<keyword evidence="5" id="KW-1185">Reference proteome</keyword>
<dbReference type="InterPro" id="IPR000873">
    <property type="entry name" value="AMP-dep_synth/lig_dom"/>
</dbReference>
<dbReference type="Pfam" id="PF00550">
    <property type="entry name" value="PP-binding"/>
    <property type="match status" value="1"/>
</dbReference>
<comment type="caution">
    <text evidence="4">The sequence shown here is derived from an EMBL/GenBank/DDBJ whole genome shotgun (WGS) entry which is preliminary data.</text>
</comment>
<dbReference type="SUPFAM" id="SSF51735">
    <property type="entry name" value="NAD(P)-binding Rossmann-fold domains"/>
    <property type="match status" value="1"/>
</dbReference>
<organism evidence="4 5">
    <name type="scientific">Discina gigas</name>
    <dbReference type="NCBI Taxonomy" id="1032678"/>
    <lineage>
        <taxon>Eukaryota</taxon>
        <taxon>Fungi</taxon>
        <taxon>Dikarya</taxon>
        <taxon>Ascomycota</taxon>
        <taxon>Pezizomycotina</taxon>
        <taxon>Pezizomycetes</taxon>
        <taxon>Pezizales</taxon>
        <taxon>Discinaceae</taxon>
        <taxon>Discina</taxon>
    </lineage>
</organism>
<dbReference type="Pfam" id="PF00501">
    <property type="entry name" value="AMP-binding"/>
    <property type="match status" value="1"/>
</dbReference>
<dbReference type="Pfam" id="PF07993">
    <property type="entry name" value="NAD_binding_4"/>
    <property type="match status" value="1"/>
</dbReference>
<dbReference type="PANTHER" id="PTHR43439">
    <property type="entry name" value="PHENYLACETATE-COENZYME A LIGASE"/>
    <property type="match status" value="1"/>
</dbReference>
<proteinExistence type="predicted"/>
<dbReference type="PANTHER" id="PTHR43439:SF2">
    <property type="entry name" value="ENZYME, PUTATIVE (JCVI)-RELATED"/>
    <property type="match status" value="1"/>
</dbReference>
<evidence type="ECO:0000313" key="4">
    <source>
        <dbReference type="EMBL" id="KAL0635538.1"/>
    </source>
</evidence>
<dbReference type="Gene3D" id="3.40.50.12780">
    <property type="entry name" value="N-terminal domain of ligase-like"/>
    <property type="match status" value="1"/>
</dbReference>
<dbReference type="Proteomes" id="UP001447188">
    <property type="component" value="Unassembled WGS sequence"/>
</dbReference>
<dbReference type="Gene3D" id="1.10.1200.10">
    <property type="entry name" value="ACP-like"/>
    <property type="match status" value="1"/>
</dbReference>
<dbReference type="PROSITE" id="PS00012">
    <property type="entry name" value="PHOSPHOPANTETHEINE"/>
    <property type="match status" value="1"/>
</dbReference>
<dbReference type="InterPro" id="IPR020845">
    <property type="entry name" value="AMP-binding_CS"/>
</dbReference>